<dbReference type="Pfam" id="PF01380">
    <property type="entry name" value="SIS"/>
    <property type="match status" value="1"/>
</dbReference>
<keyword evidence="1" id="KW-0805">Transcription regulation</keyword>
<dbReference type="SUPFAM" id="SSF46689">
    <property type="entry name" value="Homeodomain-like"/>
    <property type="match status" value="1"/>
</dbReference>
<dbReference type="InterPro" id="IPR000281">
    <property type="entry name" value="HTH_RpiR"/>
</dbReference>
<organism evidence="6 7">
    <name type="scientific">Paenibacillus thermoaerophilus</name>
    <dbReference type="NCBI Taxonomy" id="1215385"/>
    <lineage>
        <taxon>Bacteria</taxon>
        <taxon>Bacillati</taxon>
        <taxon>Bacillota</taxon>
        <taxon>Bacilli</taxon>
        <taxon>Bacillales</taxon>
        <taxon>Paenibacillaceae</taxon>
        <taxon>Paenibacillus</taxon>
    </lineage>
</organism>
<evidence type="ECO:0000256" key="3">
    <source>
        <dbReference type="ARBA" id="ARBA00023163"/>
    </source>
</evidence>
<reference evidence="7" key="1">
    <citation type="journal article" date="2019" name="Int. J. Syst. Evol. Microbiol.">
        <title>The Global Catalogue of Microorganisms (GCM) 10K type strain sequencing project: providing services to taxonomists for standard genome sequencing and annotation.</title>
        <authorList>
            <consortium name="The Broad Institute Genomics Platform"/>
            <consortium name="The Broad Institute Genome Sequencing Center for Infectious Disease"/>
            <person name="Wu L."/>
            <person name="Ma J."/>
        </authorList>
    </citation>
    <scope>NUCLEOTIDE SEQUENCE [LARGE SCALE GENOMIC DNA]</scope>
    <source>
        <strain evidence="7">JCM 18657</strain>
    </source>
</reference>
<dbReference type="CDD" id="cd05013">
    <property type="entry name" value="SIS_RpiR"/>
    <property type="match status" value="1"/>
</dbReference>
<dbReference type="InterPro" id="IPR036388">
    <property type="entry name" value="WH-like_DNA-bd_sf"/>
</dbReference>
<dbReference type="InterPro" id="IPR046348">
    <property type="entry name" value="SIS_dom_sf"/>
</dbReference>
<evidence type="ECO:0000259" key="5">
    <source>
        <dbReference type="PROSITE" id="PS51464"/>
    </source>
</evidence>
<dbReference type="InterPro" id="IPR047640">
    <property type="entry name" value="RpiR-like"/>
</dbReference>
<feature type="domain" description="SIS" evidence="5">
    <location>
        <begin position="130"/>
        <end position="270"/>
    </location>
</feature>
<dbReference type="PANTHER" id="PTHR30514">
    <property type="entry name" value="GLUCOKINASE"/>
    <property type="match status" value="1"/>
</dbReference>
<dbReference type="InterPro" id="IPR035472">
    <property type="entry name" value="RpiR-like_SIS"/>
</dbReference>
<evidence type="ECO:0000259" key="4">
    <source>
        <dbReference type="PROSITE" id="PS51071"/>
    </source>
</evidence>
<keyword evidence="3" id="KW-0804">Transcription</keyword>
<name>A0ABW2V508_9BACL</name>
<gene>
    <name evidence="6" type="ORF">ACFQWB_15015</name>
</gene>
<sequence length="288" mass="30924">MSLNENKEPANALLLLSSHYNSLTKTERKVADTVLTEPEASLYMTLTALAEKAGTGETTILRLCRKLGFEGYQDFKLSLAQHLAQTNAQAQEQIGHRDDLPALIRKIAAKDAAMIDNTSAMLSAEQVQKAVDAILNARTVYLFGVGSSGNTAKDAFYQFMRMGLSTLAVTDSHLMAMSAALAGPEDVIVGISTSGSTKDLVDAVRIAKQNGSYVIALTSHARSPLTRHADSVLLAQSRETPLQGGAFSSKIAQIYTLDVLSTAAAMRRGEKSDEARRLTAQAVSDKLY</sequence>
<dbReference type="RefSeq" id="WP_138788649.1">
    <property type="nucleotide sequence ID" value="NZ_JBHTGQ010000041.1"/>
</dbReference>
<evidence type="ECO:0000256" key="1">
    <source>
        <dbReference type="ARBA" id="ARBA00023015"/>
    </source>
</evidence>
<dbReference type="Pfam" id="PF01418">
    <property type="entry name" value="HTH_6"/>
    <property type="match status" value="1"/>
</dbReference>
<dbReference type="SUPFAM" id="SSF53697">
    <property type="entry name" value="SIS domain"/>
    <property type="match status" value="1"/>
</dbReference>
<dbReference type="Gene3D" id="1.10.10.10">
    <property type="entry name" value="Winged helix-like DNA-binding domain superfamily/Winged helix DNA-binding domain"/>
    <property type="match status" value="1"/>
</dbReference>
<dbReference type="PROSITE" id="PS51464">
    <property type="entry name" value="SIS"/>
    <property type="match status" value="1"/>
</dbReference>
<dbReference type="EMBL" id="JBHTGQ010000041">
    <property type="protein sequence ID" value="MFC7751229.1"/>
    <property type="molecule type" value="Genomic_DNA"/>
</dbReference>
<protein>
    <submittedName>
        <fullName evidence="6">MurR/RpiR family transcriptional regulator</fullName>
    </submittedName>
</protein>
<comment type="caution">
    <text evidence="6">The sequence shown here is derived from an EMBL/GenBank/DDBJ whole genome shotgun (WGS) entry which is preliminary data.</text>
</comment>
<feature type="domain" description="HTH rpiR-type" evidence="4">
    <location>
        <begin position="10"/>
        <end position="86"/>
    </location>
</feature>
<keyword evidence="2" id="KW-0238">DNA-binding</keyword>
<evidence type="ECO:0000313" key="6">
    <source>
        <dbReference type="EMBL" id="MFC7751229.1"/>
    </source>
</evidence>
<dbReference type="PROSITE" id="PS51071">
    <property type="entry name" value="HTH_RPIR"/>
    <property type="match status" value="1"/>
</dbReference>
<dbReference type="InterPro" id="IPR009057">
    <property type="entry name" value="Homeodomain-like_sf"/>
</dbReference>
<dbReference type="Proteomes" id="UP001596528">
    <property type="component" value="Unassembled WGS sequence"/>
</dbReference>
<dbReference type="PANTHER" id="PTHR30514:SF1">
    <property type="entry name" value="HTH-TYPE TRANSCRIPTIONAL REGULATOR HEXR-RELATED"/>
    <property type="match status" value="1"/>
</dbReference>
<evidence type="ECO:0000256" key="2">
    <source>
        <dbReference type="ARBA" id="ARBA00023125"/>
    </source>
</evidence>
<dbReference type="InterPro" id="IPR001347">
    <property type="entry name" value="SIS_dom"/>
</dbReference>
<dbReference type="Gene3D" id="3.40.50.10490">
    <property type="entry name" value="Glucose-6-phosphate isomerase like protein, domain 1"/>
    <property type="match status" value="1"/>
</dbReference>
<evidence type="ECO:0000313" key="7">
    <source>
        <dbReference type="Proteomes" id="UP001596528"/>
    </source>
</evidence>
<accession>A0ABW2V508</accession>
<proteinExistence type="predicted"/>
<keyword evidence="7" id="KW-1185">Reference proteome</keyword>